<evidence type="ECO:0000313" key="7">
    <source>
        <dbReference type="EMBL" id="MCS0496350.1"/>
    </source>
</evidence>
<dbReference type="InterPro" id="IPR002641">
    <property type="entry name" value="PNPLA_dom"/>
</dbReference>
<name>A0A9X2PHR9_9HYPH</name>
<feature type="region of interest" description="Disordered" evidence="5">
    <location>
        <begin position="338"/>
        <end position="358"/>
    </location>
</feature>
<dbReference type="PROSITE" id="PS51635">
    <property type="entry name" value="PNPLA"/>
    <property type="match status" value="1"/>
</dbReference>
<evidence type="ECO:0000256" key="2">
    <source>
        <dbReference type="ARBA" id="ARBA00022963"/>
    </source>
</evidence>
<evidence type="ECO:0000259" key="6">
    <source>
        <dbReference type="PROSITE" id="PS51635"/>
    </source>
</evidence>
<dbReference type="GO" id="GO:0016787">
    <property type="term" value="F:hydrolase activity"/>
    <property type="evidence" value="ECO:0007669"/>
    <property type="project" value="UniProtKB-UniRule"/>
</dbReference>
<organism evidence="7 8">
    <name type="scientific">Ancylobacter mangrovi</name>
    <dbReference type="NCBI Taxonomy" id="2972472"/>
    <lineage>
        <taxon>Bacteria</taxon>
        <taxon>Pseudomonadati</taxon>
        <taxon>Pseudomonadota</taxon>
        <taxon>Alphaproteobacteria</taxon>
        <taxon>Hyphomicrobiales</taxon>
        <taxon>Xanthobacteraceae</taxon>
        <taxon>Ancylobacter</taxon>
    </lineage>
</organism>
<dbReference type="AlphaFoldDB" id="A0A9X2PHR9"/>
<dbReference type="PANTHER" id="PTHR14226:SF78">
    <property type="entry name" value="SLR0060 PROTEIN"/>
    <property type="match status" value="1"/>
</dbReference>
<keyword evidence="8" id="KW-1185">Reference proteome</keyword>
<sequence length="358" mass="40162">MAERAARKVGIACQGGGSHAAFTAGVLRRLMQKDLLERYELAGISGTSGGAICAALAWTGLKQGGPQEARERLYRFWDHAKADTPLDAWQNYWGQAIASLPWRLDVSPYRVESGADRVLGSWLREFLKLEELTKEARAGAPYLFIGATDVLKGDRCIFSGTDLDYPELLGSAALPFLYRAVHTRGHVLWDGLFSVNPPIRDLLDLDLDELWVIQISPLAVAQEPKTFEAIRDRRDQLAGNISLAQELHFVDKINEIVALNGELKRRRRRGEPQHYYRPVTIRLLDAGLDEAKYGYGSTLDRSPELIDELIRRGEAMASRFFDEETLWPRRGALEGRTMSVAPRRRARRKPAPEPDGGI</sequence>
<protein>
    <submittedName>
        <fullName evidence="7">Patatin-like phospholipase family protein</fullName>
    </submittedName>
</protein>
<comment type="caution">
    <text evidence="4">Lacks conserved residue(s) required for the propagation of feature annotation.</text>
</comment>
<dbReference type="Pfam" id="PF01734">
    <property type="entry name" value="Patatin"/>
    <property type="match status" value="1"/>
</dbReference>
<keyword evidence="3 4" id="KW-0443">Lipid metabolism</keyword>
<feature type="domain" description="PNPLA" evidence="6">
    <location>
        <begin position="11"/>
        <end position="203"/>
    </location>
</feature>
<evidence type="ECO:0000256" key="4">
    <source>
        <dbReference type="PROSITE-ProRule" id="PRU01161"/>
    </source>
</evidence>
<evidence type="ECO:0000313" key="8">
    <source>
        <dbReference type="Proteomes" id="UP001151088"/>
    </source>
</evidence>
<evidence type="ECO:0000256" key="3">
    <source>
        <dbReference type="ARBA" id="ARBA00023098"/>
    </source>
</evidence>
<dbReference type="GO" id="GO:0016042">
    <property type="term" value="P:lipid catabolic process"/>
    <property type="evidence" value="ECO:0007669"/>
    <property type="project" value="UniProtKB-UniRule"/>
</dbReference>
<gene>
    <name evidence="7" type="ORF">NVS89_14695</name>
</gene>
<dbReference type="InterPro" id="IPR016035">
    <property type="entry name" value="Acyl_Trfase/lysoPLipase"/>
</dbReference>
<keyword evidence="1 4" id="KW-0378">Hydrolase</keyword>
<feature type="active site" description="Nucleophile" evidence="4">
    <location>
        <position position="48"/>
    </location>
</feature>
<dbReference type="RefSeq" id="WP_258733506.1">
    <property type="nucleotide sequence ID" value="NZ_JANTHZ010000006.1"/>
</dbReference>
<evidence type="ECO:0000256" key="5">
    <source>
        <dbReference type="SAM" id="MobiDB-lite"/>
    </source>
</evidence>
<dbReference type="SUPFAM" id="SSF52151">
    <property type="entry name" value="FabD/lysophospholipase-like"/>
    <property type="match status" value="1"/>
</dbReference>
<feature type="short sequence motif" description="GXSXG" evidence="4">
    <location>
        <begin position="46"/>
        <end position="50"/>
    </location>
</feature>
<reference evidence="7" key="1">
    <citation type="submission" date="2022-08" db="EMBL/GenBank/DDBJ databases">
        <authorList>
            <person name="Li F."/>
        </authorList>
    </citation>
    <scope>NUCLEOTIDE SEQUENCE</scope>
    <source>
        <strain evidence="7">MQZ15Z-1</strain>
    </source>
</reference>
<proteinExistence type="predicted"/>
<dbReference type="Proteomes" id="UP001151088">
    <property type="component" value="Unassembled WGS sequence"/>
</dbReference>
<feature type="active site" description="Proton acceptor" evidence="4">
    <location>
        <position position="190"/>
    </location>
</feature>
<comment type="caution">
    <text evidence="7">The sequence shown here is derived from an EMBL/GenBank/DDBJ whole genome shotgun (WGS) entry which is preliminary data.</text>
</comment>
<dbReference type="InterPro" id="IPR050301">
    <property type="entry name" value="NTE"/>
</dbReference>
<dbReference type="PANTHER" id="PTHR14226">
    <property type="entry name" value="NEUROPATHY TARGET ESTERASE/SWISS CHEESE D.MELANOGASTER"/>
    <property type="match status" value="1"/>
</dbReference>
<keyword evidence="2 4" id="KW-0442">Lipid degradation</keyword>
<accession>A0A9X2PHR9</accession>
<evidence type="ECO:0000256" key="1">
    <source>
        <dbReference type="ARBA" id="ARBA00022801"/>
    </source>
</evidence>
<dbReference type="Gene3D" id="3.40.1090.10">
    <property type="entry name" value="Cytosolic phospholipase A2 catalytic domain"/>
    <property type="match status" value="2"/>
</dbReference>
<dbReference type="EMBL" id="JANTHZ010000006">
    <property type="protein sequence ID" value="MCS0496350.1"/>
    <property type="molecule type" value="Genomic_DNA"/>
</dbReference>